<protein>
    <submittedName>
        <fullName evidence="3">Glutamate receptor ionotropic NMDA 3A-like isoform X2</fullName>
    </submittedName>
</protein>
<feature type="signal peptide" evidence="2">
    <location>
        <begin position="1"/>
        <end position="20"/>
    </location>
</feature>
<keyword evidence="3" id="KW-0675">Receptor</keyword>
<evidence type="ECO:0000256" key="2">
    <source>
        <dbReference type="SAM" id="SignalP"/>
    </source>
</evidence>
<proteinExistence type="predicted"/>
<reference evidence="3" key="1">
    <citation type="journal article" date="2023" name="PLoS Negl. Trop. Dis.">
        <title>A genome sequence for Biomphalaria pfeifferi, the major vector snail for the human-infecting parasite Schistosoma mansoni.</title>
        <authorList>
            <person name="Bu L."/>
            <person name="Lu L."/>
            <person name="Laidemitt M.R."/>
            <person name="Zhang S.M."/>
            <person name="Mutuku M."/>
            <person name="Mkoji G."/>
            <person name="Steinauer M."/>
            <person name="Loker E.S."/>
        </authorList>
    </citation>
    <scope>NUCLEOTIDE SEQUENCE</scope>
    <source>
        <strain evidence="3">KasaAsao</strain>
    </source>
</reference>
<name>A0AAD8AUC5_BIOPF</name>
<evidence type="ECO:0000313" key="4">
    <source>
        <dbReference type="Proteomes" id="UP001233172"/>
    </source>
</evidence>
<comment type="caution">
    <text evidence="3">The sequence shown here is derived from an EMBL/GenBank/DDBJ whole genome shotgun (WGS) entry which is preliminary data.</text>
</comment>
<reference evidence="3" key="2">
    <citation type="submission" date="2023-04" db="EMBL/GenBank/DDBJ databases">
        <authorList>
            <person name="Bu L."/>
            <person name="Lu L."/>
            <person name="Laidemitt M.R."/>
            <person name="Zhang S.M."/>
            <person name="Mutuku M."/>
            <person name="Mkoji G."/>
            <person name="Steinauer M."/>
            <person name="Loker E.S."/>
        </authorList>
    </citation>
    <scope>NUCLEOTIDE SEQUENCE</scope>
    <source>
        <strain evidence="3">KasaAsao</strain>
        <tissue evidence="3">Whole Snail</tissue>
    </source>
</reference>
<evidence type="ECO:0000256" key="1">
    <source>
        <dbReference type="SAM" id="MobiDB-lite"/>
    </source>
</evidence>
<feature type="chain" id="PRO_5041908795" evidence="2">
    <location>
        <begin position="21"/>
        <end position="185"/>
    </location>
</feature>
<dbReference type="EMBL" id="JASAOG010000237">
    <property type="protein sequence ID" value="KAK0042595.1"/>
    <property type="molecule type" value="Genomic_DNA"/>
</dbReference>
<accession>A0AAD8AUC5</accession>
<organism evidence="3 4">
    <name type="scientific">Biomphalaria pfeifferi</name>
    <name type="common">Bloodfluke planorb</name>
    <name type="synonym">Freshwater snail</name>
    <dbReference type="NCBI Taxonomy" id="112525"/>
    <lineage>
        <taxon>Eukaryota</taxon>
        <taxon>Metazoa</taxon>
        <taxon>Spiralia</taxon>
        <taxon>Lophotrochozoa</taxon>
        <taxon>Mollusca</taxon>
        <taxon>Gastropoda</taxon>
        <taxon>Heterobranchia</taxon>
        <taxon>Euthyneura</taxon>
        <taxon>Panpulmonata</taxon>
        <taxon>Hygrophila</taxon>
        <taxon>Lymnaeoidea</taxon>
        <taxon>Planorbidae</taxon>
        <taxon>Biomphalaria</taxon>
    </lineage>
</organism>
<gene>
    <name evidence="3" type="ORF">Bpfe_027970</name>
</gene>
<dbReference type="AlphaFoldDB" id="A0AAD8AUC5"/>
<keyword evidence="2" id="KW-0732">Signal</keyword>
<keyword evidence="4" id="KW-1185">Reference proteome</keyword>
<dbReference type="Proteomes" id="UP001233172">
    <property type="component" value="Unassembled WGS sequence"/>
</dbReference>
<evidence type="ECO:0000313" key="3">
    <source>
        <dbReference type="EMBL" id="KAK0042595.1"/>
    </source>
</evidence>
<feature type="region of interest" description="Disordered" evidence="1">
    <location>
        <begin position="52"/>
        <end position="72"/>
    </location>
</feature>
<sequence>MLGQLALSFLLACLIPSVLCPPPAYKHSLPDSTHHAVQPEVRLDVIEPEKFSSPYTSKASPRQPPPSPAKPTINITAIFEEEDMDDFVPEFERALRDIVGHNNSLLSWSGKALVAYRDVKKMVSILCAHFQGDRSHVRLIIVFGRNATIQTINIVSEALGIPVLGYVIQRGDGYMQVNRHVLFLR</sequence>